<dbReference type="OrthoDB" id="5988523at2759"/>
<feature type="compositionally biased region" description="Basic residues" evidence="2">
    <location>
        <begin position="2193"/>
        <end position="2205"/>
    </location>
</feature>
<feature type="compositionally biased region" description="Basic and acidic residues" evidence="2">
    <location>
        <begin position="1743"/>
        <end position="1764"/>
    </location>
</feature>
<feature type="compositionally biased region" description="Acidic residues" evidence="2">
    <location>
        <begin position="1183"/>
        <end position="1196"/>
    </location>
</feature>
<evidence type="ECO:0000313" key="4">
    <source>
        <dbReference type="EMBL" id="CAB0035491.1"/>
    </source>
</evidence>
<dbReference type="PANTHER" id="PTHR47331">
    <property type="entry name" value="PHD-TYPE DOMAIN-CONTAINING PROTEIN"/>
    <property type="match status" value="1"/>
</dbReference>
<dbReference type="PROSITE" id="PS50878">
    <property type="entry name" value="RT_POL"/>
    <property type="match status" value="1"/>
</dbReference>
<feature type="domain" description="Reverse transcriptase" evidence="3">
    <location>
        <begin position="2747"/>
        <end position="3024"/>
    </location>
</feature>
<feature type="compositionally biased region" description="Basic and acidic residues" evidence="2">
    <location>
        <begin position="3426"/>
        <end position="3444"/>
    </location>
</feature>
<feature type="region of interest" description="Disordered" evidence="2">
    <location>
        <begin position="3425"/>
        <end position="3453"/>
    </location>
</feature>
<protein>
    <recommendedName>
        <fullName evidence="3">Reverse transcriptase domain-containing protein</fullName>
    </recommendedName>
</protein>
<dbReference type="Pfam" id="PF05380">
    <property type="entry name" value="Peptidase_A17"/>
    <property type="match status" value="1"/>
</dbReference>
<accession>A0A6H5IBW5</accession>
<feature type="region of interest" description="Disordered" evidence="2">
    <location>
        <begin position="1689"/>
        <end position="1988"/>
    </location>
</feature>
<feature type="compositionally biased region" description="Polar residues" evidence="2">
    <location>
        <begin position="1953"/>
        <end position="1963"/>
    </location>
</feature>
<reference evidence="4 5" key="1">
    <citation type="submission" date="2020-02" db="EMBL/GenBank/DDBJ databases">
        <authorList>
            <person name="Ferguson B K."/>
        </authorList>
    </citation>
    <scope>NUCLEOTIDE SEQUENCE [LARGE SCALE GENOMIC DNA]</scope>
</reference>
<dbReference type="Pfam" id="PF18701">
    <property type="entry name" value="DUF5641"/>
    <property type="match status" value="1"/>
</dbReference>
<dbReference type="Proteomes" id="UP000479190">
    <property type="component" value="Unassembled WGS sequence"/>
</dbReference>
<dbReference type="Pfam" id="PF03564">
    <property type="entry name" value="DUF1759"/>
    <property type="match status" value="1"/>
</dbReference>
<organism evidence="4 5">
    <name type="scientific">Trichogramma brassicae</name>
    <dbReference type="NCBI Taxonomy" id="86971"/>
    <lineage>
        <taxon>Eukaryota</taxon>
        <taxon>Metazoa</taxon>
        <taxon>Ecdysozoa</taxon>
        <taxon>Arthropoda</taxon>
        <taxon>Hexapoda</taxon>
        <taxon>Insecta</taxon>
        <taxon>Pterygota</taxon>
        <taxon>Neoptera</taxon>
        <taxon>Endopterygota</taxon>
        <taxon>Hymenoptera</taxon>
        <taxon>Apocrita</taxon>
        <taxon>Proctotrupomorpha</taxon>
        <taxon>Chalcidoidea</taxon>
        <taxon>Trichogrammatidae</taxon>
        <taxon>Trichogramma</taxon>
    </lineage>
</organism>
<keyword evidence="1" id="KW-0175">Coiled coil</keyword>
<feature type="non-terminal residue" evidence="4">
    <location>
        <position position="3453"/>
    </location>
</feature>
<sequence>MSVLRFYIASSYFLFVIVFVRRLMGHEAQAEFAEIIKELCDTIRNQPRADWTLGRIRARGELLEEYWSDFQRNHVDLPTDDPELRGLDRNVYISVQAAYIEAKSILYDAQAGFETVERRQSDAIAARRDGPASTQSRSRLPQIHVPEFSGRREDWESFRDLFLALIHNDEALSNVERLYYLKTLVKGEASSALSALQLTDDSYATAWSLLESRFENRSLLVQDHLSALRSLKPIREDSVKALQHLMDTLGRHRDQLRTLDRPVDAWDDWFVSIAVSCMDGSTRKAWEVELERLDAADQQGSSRKEDHLASFSTLTDFLGSRCRMAAACASSGFSTSKPPASTGVDRSACAYVTSHPTSRDCHQCHGDHYIGHCTAFAKLEPHERRARVPQYRLCFNCLRPRHAAQYRLFMDTYEQMGHMRRLRPFEVDSPESHSNYIPHHGIWQQGNDGPKLRVVFDASRPTSTGVSLNDVLCRGPKLQRDIWTVLLRWWTYKFAFCADIRMMFRQICVDERDVDMQRILWAPRSEDPVQHFQLRTVTYGTTCAPYLSLRTLQQLCDDEGDKYPRAKISALRDRYADYVLSGDDNINGARELRDQLIQLMAAGGFPLRKWVANHPALLEDLNAEERLRPAWINFAKDEPVKELGIRWTPQDDVLSLSFRASNARRLCKREVLSELAALFDPCGWIAPTTLLAKMLVQDLWRARLDWDEELPNSMARRWLDLRQSFETVSSMSVPRWTGSTSDVAGLTINVFADASRRAMAAVAYSRVDHGSQDAVVRLLVAKTKLSPIRSLRPSSTTVPRMTISRLELRTALIAARLLRTICNELGISIHLCCAWSDSRIALHWMESRESTGNSVVDSYVQQIQELVPCGIWRHVPWSENPADVASRGVVLDKLLAQQSWFGGPPWLAKSPSAWPASRDERDQPPRTLGPRRLIYEEFSTVLVGIEAVLNSRPPGPVTGDPEDLTVLTPGHFLVGGPLMTVPQLETASDRLDSLIHWALARGLQAVFWKKWSREYLNTLQQRSKWKRRKNEIHVGDMVVVVDPSLIHTSGKWPLGRITQVLPGRDGLARVAVGESRLSMIERLPECRDFLCSTYVEAAIFTIFSNCQILCLLRASMKSGVSRNDEINANLITNSNDHNTIEQYHEQHDNAMDDQNCHEINENNIEEIIKSLDYSENHCRVVFDSDDDESDSDEESLNGDVENPKDSNKYVVDDRTMFPSSGCTVTEVITMLNAFVIKFNPTKKLQDALIELVKVLAGEQFKTWNYNSYRIKKQLNPSPEVLTKHFYCEKCNEILLSIESSKKINSTVECSSCGDEIVLCCRSKNFITLKVKNQLETLLNRPDIQEHMRNFVGERETYLEDGITDVQDSLKYKQLQLAHPGALTFNFNTDGAQLFNSSKKSLWPLQLYINELPPEIRFKHIIIAALMETESEPTAKLMNLYMKELVEEMQQLREEGVQIINSLSGEVEDREKSPKGPKKPKGPQKDPKVKRAIVECAISHGYEAEQPQRAWGYLYCFTFIGSSSIVIILCCIQSVPGKVSLGKINSPRSEDTNTKHAKVLEQAWQKIMIAQQLTFEDVNVLVNVLVFRKDDKGYLHKDADLASEEYPRQLTHTEMTRLRSQFSGISCRAELMAIASFPAFYGMYAWEDPPTVLFQFCCLAYQHDWARPFIAPDRAQVYFGPEKEEKRYNMCADYKPPPKGLPRVVRPKQRSVKPKRKHEKSDDNTPIFDENDTAIPFPDEIEDDGKATDTEGVVIREDKNTEKKSSTKKKMPRAKAKVNFASTTRENKGNSPSSPVSPAEKRPRVDTPTSPPEAGDHEEQVAQSTKSKPRVLSVEVVRPADGAASSPRTSPIRSGVQKELPPPPQKDVPAYGRKEKIIKSIAAKQLESPPLPLFSDEPASLSPRTSPIRSGVQKELPPPPQKDVPADGRKEKIIKSIAAKQQDSPPEPWLSDDPASSSPRTSFTPEKISDRKRLQRGVKRQHVPDVTGTSVNLYNREACEPSSQLVCQSVEESKEKGTDVYEFREDTPLPDDAVIVAKGRLAKLKQIPIGTLIRLKFLHSCFWPAILLTVPTASRGKYSCWFRARFLISNNDGDLTLSKDPVEIRWDFVREWEPLNIKRDCKLQWDTVKNPEFSCFETVKKMIELGLIDKYYNPASFDTIRTWYQADPNWTQEPKDAKNVDENKKEKLAAPKKAAAKKTTTKKIASKKSTPSSDNSTPAVRTRAVTKANSEVTTTQKKKKKIKYNKNCEARYLCNLYKVHDTAMQHDRHRRNIFRCTDECTWCCGTSGRGQILTKTRSCRRSTRTTDGEASVYHICNSFKCKNDCRLPNSLDGIYEVLHAGRIGFAILTTRYTDWELDEDYEYLDTTKVVGQRSYKLHNAILRQSTRYIGQTKRKLKIRVKEHNNLLDKKSVVAAHIVEHKKEDHKMDCEREKILDHELNVHRREISEMMRLRAATAAGALVTWPLAARVPTARSSATDAAKRATKQRTAKANHRAFSAENEELTTIVMRPQARAALWPRRSPRTADDENPPAQPQPLRGCPGPALRCHQQAAHRRGHLVQAIQEPCSTQHMARRCRRLSSYLGAWRNSGAGAPSASTSLLRRSRGRHDEETHSANYASARRLLRVAIKTSKRRCWRQLCDEVNNDVWGKPYRIAMSRLGCPQAKKPSSPLLVRGAVAALFPRVPSGPALRLPRRAEEPIPAVTLEELKGAQSRIKERSAPSQDGIPNSALKIAIAARPDIFMRVYTMCLETGVFPSGWKRQRLVLLPKPGKPPDKTSSYRPLCMLDTAGKILERIICDRLEASTERPGGLSDRQYGFRKGRSTIDAIEDVISTAREAIAGRRWYRGTKKYCAVVTLDVRNAFNSARWDNILTALRRLLVPDYLLRIIANYFSANVLDFTTDEGPESYEVTAGVLQGSVLGPILWNVMYDAILRHNFDGDVRIVGFADDIAVVAVAKHLWQIEHDLNAAILQVRGALQALSLQTADHKTEALLITSRKKVETNTITVGDHSIRSSPSIRYLGLHIDAKLKFDHHLRTVSAKAAGVIGALAKIMPNSGGPRSSRRKLYAHVVDSILLYGAPVWCTAAKTRAYIQQAESAHRRACLRVIGGRPHVTYEATYVLAGIPPLALLADERARLYGCRREDAKDEERLATLSKWQEAWDRSKKARWTHRLIQNIRVWIERRHGELNYHLTQLLTGHGFFKHHSRRYDYNQSAQCPVCPSSIENAEHVFYHCPRFSEERERLHSLLYEVMTPENTTRLMLANDLTKLIIVESLHNYKLKKMNPSRSLSFMKHLKDESAAIEQYRQWSEMSAQEVQELQNNLNDIEKGLRISDSTQHLKTELTNLRALMDVNAGNNSNSPASHCNKYKLKKIAWISTWIIHADSTWIIQGFLEDWTLIPRGSNMDQIQSPFGKISVKRLVDQPGEIEIHDDSKTKPRRYFERSSETIPRSPES</sequence>
<dbReference type="InterPro" id="IPR000477">
    <property type="entry name" value="RT_dom"/>
</dbReference>
<evidence type="ECO:0000256" key="1">
    <source>
        <dbReference type="SAM" id="Coils"/>
    </source>
</evidence>
<dbReference type="InterPro" id="IPR043502">
    <property type="entry name" value="DNA/RNA_pol_sf"/>
</dbReference>
<feature type="compositionally biased region" description="Polar residues" evidence="2">
    <location>
        <begin position="1779"/>
        <end position="1795"/>
    </location>
</feature>
<feature type="coiled-coil region" evidence="1">
    <location>
        <begin position="1434"/>
        <end position="1461"/>
    </location>
</feature>
<feature type="region of interest" description="Disordered" evidence="2">
    <location>
        <begin position="2170"/>
        <end position="2232"/>
    </location>
</feature>
<proteinExistence type="predicted"/>
<dbReference type="EMBL" id="CADCXV010000790">
    <property type="protein sequence ID" value="CAB0035491.1"/>
    <property type="molecule type" value="Genomic_DNA"/>
</dbReference>
<feature type="compositionally biased region" description="Basic residues" evidence="2">
    <location>
        <begin position="1704"/>
        <end position="1717"/>
    </location>
</feature>
<evidence type="ECO:0000313" key="5">
    <source>
        <dbReference type="Proteomes" id="UP000479190"/>
    </source>
</evidence>
<dbReference type="GO" id="GO:0071897">
    <property type="term" value="P:DNA biosynthetic process"/>
    <property type="evidence" value="ECO:0007669"/>
    <property type="project" value="UniProtKB-ARBA"/>
</dbReference>
<dbReference type="CDD" id="cd01650">
    <property type="entry name" value="RT_nLTR_like"/>
    <property type="match status" value="1"/>
</dbReference>
<keyword evidence="5" id="KW-1185">Reference proteome</keyword>
<dbReference type="InterPro" id="IPR040676">
    <property type="entry name" value="DUF5641"/>
</dbReference>
<feature type="region of interest" description="Disordered" evidence="2">
    <location>
        <begin position="1183"/>
        <end position="1207"/>
    </location>
</feature>
<dbReference type="InterPro" id="IPR005312">
    <property type="entry name" value="DUF1759"/>
</dbReference>
<feature type="compositionally biased region" description="Basic and acidic residues" evidence="2">
    <location>
        <begin position="2172"/>
        <end position="2188"/>
    </location>
</feature>
<dbReference type="Pfam" id="PF00078">
    <property type="entry name" value="RVT_1"/>
    <property type="match status" value="1"/>
</dbReference>
<name>A0A6H5IBW5_9HYME</name>
<feature type="region of interest" description="Disordered" evidence="2">
    <location>
        <begin position="2514"/>
        <end position="2541"/>
    </location>
</feature>
<gene>
    <name evidence="4" type="ORF">TBRA_LOCUS7385</name>
</gene>
<evidence type="ECO:0000256" key="2">
    <source>
        <dbReference type="SAM" id="MobiDB-lite"/>
    </source>
</evidence>
<feature type="region of interest" description="Disordered" evidence="2">
    <location>
        <begin position="1462"/>
        <end position="1487"/>
    </location>
</feature>
<dbReference type="InterPro" id="IPR008042">
    <property type="entry name" value="Retrotrans_Pao"/>
</dbReference>
<feature type="compositionally biased region" description="Basic and acidic residues" evidence="2">
    <location>
        <begin position="1923"/>
        <end position="1933"/>
    </location>
</feature>
<dbReference type="SUPFAM" id="SSF56672">
    <property type="entry name" value="DNA/RNA polymerases"/>
    <property type="match status" value="2"/>
</dbReference>
<evidence type="ECO:0000259" key="3">
    <source>
        <dbReference type="PROSITE" id="PS50878"/>
    </source>
</evidence>
<feature type="compositionally biased region" description="Basic residues" evidence="2">
    <location>
        <begin position="1765"/>
        <end position="1775"/>
    </location>
</feature>